<feature type="region of interest" description="Disordered" evidence="5">
    <location>
        <begin position="389"/>
        <end position="412"/>
    </location>
</feature>
<dbReference type="SUPFAM" id="SSF53335">
    <property type="entry name" value="S-adenosyl-L-methionine-dependent methyltransferases"/>
    <property type="match status" value="1"/>
</dbReference>
<dbReference type="HOGENOM" id="CLU_667183_0_0_6"/>
<evidence type="ECO:0000256" key="4">
    <source>
        <dbReference type="PROSITE-ProRule" id="PRU00354"/>
    </source>
</evidence>
<evidence type="ECO:0000256" key="3">
    <source>
        <dbReference type="ARBA" id="ARBA00023115"/>
    </source>
</evidence>
<comment type="similarity">
    <text evidence="1">Belongs to the spermidine/spermine synthase family.</text>
</comment>
<evidence type="ECO:0000256" key="2">
    <source>
        <dbReference type="ARBA" id="ARBA00022679"/>
    </source>
</evidence>
<dbReference type="GO" id="GO:0006596">
    <property type="term" value="P:polyamine biosynthetic process"/>
    <property type="evidence" value="ECO:0007669"/>
    <property type="project" value="UniProtKB-UniRule"/>
</dbReference>
<keyword evidence="2 4" id="KW-0808">Transferase</keyword>
<keyword evidence="8" id="KW-1185">Reference proteome</keyword>
<organism evidence="7 8">
    <name type="scientific">Thioalkalivibrio nitratireducens (strain DSM 14787 / UNIQEM 213 / ALEN2)</name>
    <dbReference type="NCBI Taxonomy" id="1255043"/>
    <lineage>
        <taxon>Bacteria</taxon>
        <taxon>Pseudomonadati</taxon>
        <taxon>Pseudomonadota</taxon>
        <taxon>Gammaproteobacteria</taxon>
        <taxon>Chromatiales</taxon>
        <taxon>Ectothiorhodospiraceae</taxon>
        <taxon>Thioalkalivibrio</taxon>
    </lineage>
</organism>
<sequence length="412" mass="45439">MATGFVYTRSGIDLTASPVRVDASHGETLVALREGHAAHAAVIEREDGLSIRANNYYTLGSTHAAIAERNQTLIPLLVHPPPETVFFLGMGSGITAGAALLLPVERVVVCELLGEVVDLARDRFQPWVNGLFDDSRVTIYAEDGRHCLARSPERFDAIIADLFTPWKAGTGNLYTQDHYRLAAERLKPGGMYVQWIPLYQVSMQELAIIGTTMASVFPELTLWRGDLYPSRSIVALLGRNTAEPLDPEVLVRNARRLLGEYEGADEYYEALGLLFYAGNPEESRFFAEALINTDDRPLIEYLAPRTHRAVLTGAAQWGVGVARDRLCWALFDALPPERDPYLRALDERQLRHVEAGLRYALYQGIRVRGTRAEARAVWLGFLEVVTPATRSPDSPAGQAGFGASGFGSGERN</sequence>
<reference evidence="7" key="1">
    <citation type="submission" date="2015-12" db="EMBL/GenBank/DDBJ databases">
        <authorList>
            <person name="Tikhonova T.V."/>
            <person name="Pavlov A.R."/>
            <person name="Beletsky A.V."/>
            <person name="Mardanov A.V."/>
            <person name="Sorokin D.Y."/>
            <person name="Ravin N.V."/>
            <person name="Popov V.O."/>
        </authorList>
    </citation>
    <scope>NUCLEOTIDE SEQUENCE</scope>
    <source>
        <strain evidence="7">DSM 14787</strain>
    </source>
</reference>
<dbReference type="AlphaFoldDB" id="L0E1X6"/>
<evidence type="ECO:0000313" key="7">
    <source>
        <dbReference type="EMBL" id="AGA35210.1"/>
    </source>
</evidence>
<dbReference type="PANTHER" id="PTHR43317">
    <property type="entry name" value="THERMOSPERMINE SYNTHASE ACAULIS5"/>
    <property type="match status" value="1"/>
</dbReference>
<dbReference type="GO" id="GO:0004766">
    <property type="term" value="F:spermidine synthase activity"/>
    <property type="evidence" value="ECO:0007669"/>
    <property type="project" value="UniProtKB-EC"/>
</dbReference>
<name>L0E1X6_THIND</name>
<dbReference type="eggNOG" id="COG0421">
    <property type="taxonomic scope" value="Bacteria"/>
</dbReference>
<dbReference type="EC" id="2.5.1.16" evidence="7"/>
<proteinExistence type="inferred from homology"/>
<evidence type="ECO:0000256" key="5">
    <source>
        <dbReference type="SAM" id="MobiDB-lite"/>
    </source>
</evidence>
<evidence type="ECO:0000256" key="1">
    <source>
        <dbReference type="ARBA" id="ARBA00007867"/>
    </source>
</evidence>
<dbReference type="CDD" id="cd02440">
    <property type="entry name" value="AdoMet_MTases"/>
    <property type="match status" value="1"/>
</dbReference>
<evidence type="ECO:0000259" key="6">
    <source>
        <dbReference type="PROSITE" id="PS51006"/>
    </source>
</evidence>
<feature type="active site" description="Proton acceptor" evidence="4">
    <location>
        <position position="161"/>
    </location>
</feature>
<dbReference type="InterPro" id="IPR030374">
    <property type="entry name" value="PABS"/>
</dbReference>
<protein>
    <submittedName>
        <fullName evidence="7">Spermidine synthase</fullName>
        <ecNumber evidence="7">2.5.1.16</ecNumber>
    </submittedName>
</protein>
<dbReference type="InterPro" id="IPR029063">
    <property type="entry name" value="SAM-dependent_MTases_sf"/>
</dbReference>
<dbReference type="PANTHER" id="PTHR43317:SF1">
    <property type="entry name" value="THERMOSPERMINE SYNTHASE ACAULIS5"/>
    <property type="match status" value="1"/>
</dbReference>
<dbReference type="EMBL" id="CP003989">
    <property type="protein sequence ID" value="AGA35210.1"/>
    <property type="molecule type" value="Genomic_DNA"/>
</dbReference>
<dbReference type="Proteomes" id="UP000010809">
    <property type="component" value="Chromosome"/>
</dbReference>
<keyword evidence="3 4" id="KW-0620">Polyamine biosynthesis</keyword>
<dbReference type="RefSeq" id="WP_015260305.1">
    <property type="nucleotide sequence ID" value="NC_019902.2"/>
</dbReference>
<dbReference type="KEGG" id="tni:TVNIR_3580"/>
<evidence type="ECO:0000313" key="8">
    <source>
        <dbReference type="Proteomes" id="UP000010809"/>
    </source>
</evidence>
<feature type="domain" description="PABS" evidence="6">
    <location>
        <begin position="72"/>
        <end position="244"/>
    </location>
</feature>
<dbReference type="OrthoDB" id="5516475at2"/>
<feature type="compositionally biased region" description="Gly residues" evidence="5">
    <location>
        <begin position="399"/>
        <end position="412"/>
    </location>
</feature>
<dbReference type="NCBIfam" id="NF037959">
    <property type="entry name" value="MFS_SpdSyn"/>
    <property type="match status" value="1"/>
</dbReference>
<dbReference type="PROSITE" id="PS51006">
    <property type="entry name" value="PABS_2"/>
    <property type="match status" value="1"/>
</dbReference>
<dbReference type="STRING" id="1255043.TVNIR_3580"/>
<dbReference type="Gene3D" id="3.40.50.150">
    <property type="entry name" value="Vaccinia Virus protein VP39"/>
    <property type="match status" value="1"/>
</dbReference>
<gene>
    <name evidence="7" type="ordered locus">TVNIR_3580</name>
</gene>
<dbReference type="PATRIC" id="fig|1255043.3.peg.3612"/>
<dbReference type="Pfam" id="PF01564">
    <property type="entry name" value="Spermine_synth"/>
    <property type="match status" value="1"/>
</dbReference>
<accession>L0E1X6</accession>